<dbReference type="Proteomes" id="UP000749646">
    <property type="component" value="Unassembled WGS sequence"/>
</dbReference>
<evidence type="ECO:0000313" key="2">
    <source>
        <dbReference type="Proteomes" id="UP000749646"/>
    </source>
</evidence>
<keyword evidence="2" id="KW-1185">Reference proteome</keyword>
<dbReference type="AlphaFoldDB" id="A0A9P6SR74"/>
<organism evidence="1 2">
    <name type="scientific">Modicella reniformis</name>
    <dbReference type="NCBI Taxonomy" id="1440133"/>
    <lineage>
        <taxon>Eukaryota</taxon>
        <taxon>Fungi</taxon>
        <taxon>Fungi incertae sedis</taxon>
        <taxon>Mucoromycota</taxon>
        <taxon>Mortierellomycotina</taxon>
        <taxon>Mortierellomycetes</taxon>
        <taxon>Mortierellales</taxon>
        <taxon>Mortierellaceae</taxon>
        <taxon>Modicella</taxon>
    </lineage>
</organism>
<reference evidence="1" key="1">
    <citation type="journal article" date="2020" name="Fungal Divers.">
        <title>Resolving the Mortierellaceae phylogeny through synthesis of multi-gene phylogenetics and phylogenomics.</title>
        <authorList>
            <person name="Vandepol N."/>
            <person name="Liber J."/>
            <person name="Desiro A."/>
            <person name="Na H."/>
            <person name="Kennedy M."/>
            <person name="Barry K."/>
            <person name="Grigoriev I.V."/>
            <person name="Miller A.N."/>
            <person name="O'Donnell K."/>
            <person name="Stajich J.E."/>
            <person name="Bonito G."/>
        </authorList>
    </citation>
    <scope>NUCLEOTIDE SEQUENCE</scope>
    <source>
        <strain evidence="1">MES-2147</strain>
    </source>
</reference>
<sequence length="98" mass="10931">ENPFAHSGGLLPIGTPFPGDFDSNSYFITQGDSSIEMNVVSKSKRVIRKGFFGFFGLFEDNLKSEITTTGNTYATQRQEISYLDVVLIKNFLEEAEIP</sequence>
<accession>A0A9P6SR74</accession>
<name>A0A9P6SR74_9FUNG</name>
<gene>
    <name evidence="1" type="ORF">BGZ65_012273</name>
</gene>
<evidence type="ECO:0000313" key="1">
    <source>
        <dbReference type="EMBL" id="KAF9992412.1"/>
    </source>
</evidence>
<feature type="non-terminal residue" evidence="1">
    <location>
        <position position="1"/>
    </location>
</feature>
<dbReference type="EMBL" id="JAAAHW010002208">
    <property type="protein sequence ID" value="KAF9992412.1"/>
    <property type="molecule type" value="Genomic_DNA"/>
</dbReference>
<feature type="non-terminal residue" evidence="1">
    <location>
        <position position="98"/>
    </location>
</feature>
<comment type="caution">
    <text evidence="1">The sequence shown here is derived from an EMBL/GenBank/DDBJ whole genome shotgun (WGS) entry which is preliminary data.</text>
</comment>
<dbReference type="OrthoDB" id="2306594at2759"/>
<proteinExistence type="predicted"/>
<protein>
    <submittedName>
        <fullName evidence="1">Uncharacterized protein</fullName>
    </submittedName>
</protein>